<organism evidence="1 2">
    <name type="scientific">candidate division CSSED10-310 bacterium</name>
    <dbReference type="NCBI Taxonomy" id="2855610"/>
    <lineage>
        <taxon>Bacteria</taxon>
        <taxon>Bacteria division CSSED10-310</taxon>
    </lineage>
</organism>
<evidence type="ECO:0008006" key="3">
    <source>
        <dbReference type="Google" id="ProtNLM"/>
    </source>
</evidence>
<name>A0ABV6Z4X4_UNCC1</name>
<sequence>MMNSENVVGTVASTDDEPVDLFAQLSVFIFTLTEHNLAIDAEQVLEITLAPKNLGLLRPDKVFIDEHDDFPLISPAFLLNTTIESLQKPRMVKFGLGGKLFGTIIEEPRRFQTLEFQEIQAMPQIINIVRGNSLLWGVFESEDELIFLLDLHRVQELADNSK</sequence>
<evidence type="ECO:0000313" key="2">
    <source>
        <dbReference type="Proteomes" id="UP001594351"/>
    </source>
</evidence>
<proteinExistence type="predicted"/>
<evidence type="ECO:0000313" key="1">
    <source>
        <dbReference type="EMBL" id="MFC1853497.1"/>
    </source>
</evidence>
<reference evidence="1 2" key="1">
    <citation type="submission" date="2024-09" db="EMBL/GenBank/DDBJ databases">
        <title>Laminarin stimulates single cell rates of sulfate reduction while oxygen inhibits transcriptomic activity in coastal marine sediment.</title>
        <authorList>
            <person name="Lindsay M."/>
            <person name="Orcutt B."/>
            <person name="Emerson D."/>
            <person name="Stepanauskas R."/>
            <person name="D'Angelo T."/>
        </authorList>
    </citation>
    <scope>NUCLEOTIDE SEQUENCE [LARGE SCALE GENOMIC DNA]</scope>
    <source>
        <strain evidence="1">SAG AM-311-K15</strain>
    </source>
</reference>
<dbReference type="EMBL" id="JBHPBY010000514">
    <property type="protein sequence ID" value="MFC1853497.1"/>
    <property type="molecule type" value="Genomic_DNA"/>
</dbReference>
<protein>
    <recommendedName>
        <fullName evidence="3">CheW-like domain-containing protein</fullName>
    </recommendedName>
</protein>
<dbReference type="InterPro" id="IPR036061">
    <property type="entry name" value="CheW-like_dom_sf"/>
</dbReference>
<accession>A0ABV6Z4X4</accession>
<comment type="caution">
    <text evidence="1">The sequence shown here is derived from an EMBL/GenBank/DDBJ whole genome shotgun (WGS) entry which is preliminary data.</text>
</comment>
<gene>
    <name evidence="1" type="ORF">ACFL27_25175</name>
</gene>
<dbReference type="Proteomes" id="UP001594351">
    <property type="component" value="Unassembled WGS sequence"/>
</dbReference>
<dbReference type="SUPFAM" id="SSF50341">
    <property type="entry name" value="CheW-like"/>
    <property type="match status" value="1"/>
</dbReference>
<keyword evidence="2" id="KW-1185">Reference proteome</keyword>